<dbReference type="AlphaFoldDB" id="A0A7X0DBS0"/>
<dbReference type="RefSeq" id="WP_077547105.1">
    <property type="nucleotide sequence ID" value="NZ_JACHEJ010000002.1"/>
</dbReference>
<feature type="signal peptide" evidence="1">
    <location>
        <begin position="1"/>
        <end position="25"/>
    </location>
</feature>
<keyword evidence="1" id="KW-0732">Signal</keyword>
<evidence type="ECO:0000313" key="3">
    <source>
        <dbReference type="Proteomes" id="UP000535501"/>
    </source>
</evidence>
<dbReference type="Proteomes" id="UP000535501">
    <property type="component" value="Unassembled WGS sequence"/>
</dbReference>
<evidence type="ECO:0008006" key="4">
    <source>
        <dbReference type="Google" id="ProtNLM"/>
    </source>
</evidence>
<comment type="caution">
    <text evidence="2">The sequence shown here is derived from an EMBL/GenBank/DDBJ whole genome shotgun (WGS) entry which is preliminary data.</text>
</comment>
<proteinExistence type="predicted"/>
<name>A0A7X0DBS0_9HYPH</name>
<accession>A0A7X0DBS0</accession>
<evidence type="ECO:0000313" key="2">
    <source>
        <dbReference type="EMBL" id="MBB6179087.1"/>
    </source>
</evidence>
<gene>
    <name evidence="2" type="ORF">HNQ75_001041</name>
</gene>
<sequence length="396" mass="41328">MSYAGTMRALAAGGALMMMAGPAFSLDGTDLMAKLNAAMGMPGAPLAAQTIDVRGSTVTLRGATYKPVEADPAITLGDITLEGVEEDNGGYFIETVAFPDVTATEDKTTVTISDISMSGVTVPATATGDSLDSVLLYEEASTGPMKVTVDGKTVFSVASSSSATDFAEDQSAVGFAIEVDGIEADLSTVEDAKSREALQSLGMTKLSGTMSLSGSWQAEEGVVDLEEYVFDFANVGKLSMALSFSGYTMDFVRAAQQASQAMEANAGKEAQDAASLAMLGLMQRLTFNSAEISFQDAGITSRALDYAGKEQGVSGENMAQMLKAMTPMMLAQYNVPKLQNMVTEAVNTYLDNPGNLTISAEPENPVPFPMIMGAAMGAPNTLPDVLGVTVEANRRQ</sequence>
<reference evidence="2 3" key="1">
    <citation type="submission" date="2020-08" db="EMBL/GenBank/DDBJ databases">
        <title>Genomic Encyclopedia of Type Strains, Phase IV (KMG-IV): sequencing the most valuable type-strain genomes for metagenomic binning, comparative biology and taxonomic classification.</title>
        <authorList>
            <person name="Goeker M."/>
        </authorList>
    </citation>
    <scope>NUCLEOTIDE SEQUENCE [LARGE SCALE GENOMIC DNA]</scope>
    <source>
        <strain evidence="2 3">DSM 102134</strain>
    </source>
</reference>
<evidence type="ECO:0000256" key="1">
    <source>
        <dbReference type="SAM" id="SignalP"/>
    </source>
</evidence>
<dbReference type="EMBL" id="JACHEJ010000002">
    <property type="protein sequence ID" value="MBB6179087.1"/>
    <property type="molecule type" value="Genomic_DNA"/>
</dbReference>
<protein>
    <recommendedName>
        <fullName evidence="4">DUF945 domain-containing protein</fullName>
    </recommendedName>
</protein>
<feature type="chain" id="PRO_5030591079" description="DUF945 domain-containing protein" evidence="1">
    <location>
        <begin position="26"/>
        <end position="396"/>
    </location>
</feature>
<organism evidence="2 3">
    <name type="scientific">Pseudorhizobium flavum</name>
    <dbReference type="NCBI Taxonomy" id="1335061"/>
    <lineage>
        <taxon>Bacteria</taxon>
        <taxon>Pseudomonadati</taxon>
        <taxon>Pseudomonadota</taxon>
        <taxon>Alphaproteobacteria</taxon>
        <taxon>Hyphomicrobiales</taxon>
        <taxon>Rhizobiaceae</taxon>
        <taxon>Rhizobium/Agrobacterium group</taxon>
        <taxon>Pseudorhizobium</taxon>
    </lineage>
</organism>
<keyword evidence="3" id="KW-1185">Reference proteome</keyword>